<evidence type="ECO:0000256" key="4">
    <source>
        <dbReference type="ARBA" id="ARBA00022741"/>
    </source>
</evidence>
<dbReference type="HAMAP" id="MF_00836">
    <property type="entry name" value="PhnN"/>
    <property type="match status" value="1"/>
</dbReference>
<evidence type="ECO:0000256" key="3">
    <source>
        <dbReference type="ARBA" id="ARBA00022679"/>
    </source>
</evidence>
<dbReference type="GO" id="GO:0033863">
    <property type="term" value="F:ribose 1,5-bisphosphate phosphokinase activity"/>
    <property type="evidence" value="ECO:0007669"/>
    <property type="project" value="UniProtKB-UniRule"/>
</dbReference>
<proteinExistence type="inferred from homology"/>
<dbReference type="AlphaFoldDB" id="A0A5B8LMP1"/>
<dbReference type="OrthoDB" id="341217at2"/>
<keyword evidence="5 6" id="KW-0067">ATP-binding</keyword>
<keyword evidence="3 6" id="KW-0808">Transferase</keyword>
<dbReference type="GO" id="GO:0005829">
    <property type="term" value="C:cytosol"/>
    <property type="evidence" value="ECO:0007669"/>
    <property type="project" value="TreeGrafter"/>
</dbReference>
<keyword evidence="8" id="KW-1185">Reference proteome</keyword>
<keyword evidence="4 6" id="KW-0547">Nucleotide-binding</keyword>
<feature type="binding site" evidence="6">
    <location>
        <begin position="10"/>
        <end position="17"/>
    </location>
    <ligand>
        <name>ATP</name>
        <dbReference type="ChEBI" id="CHEBI:30616"/>
    </ligand>
</feature>
<dbReference type="InterPro" id="IPR012699">
    <property type="entry name" value="PhnN"/>
</dbReference>
<dbReference type="Gene3D" id="3.40.50.300">
    <property type="entry name" value="P-loop containing nucleotide triphosphate hydrolases"/>
    <property type="match status" value="1"/>
</dbReference>
<dbReference type="EMBL" id="CP042304">
    <property type="protein sequence ID" value="QDZ09537.1"/>
    <property type="molecule type" value="Genomic_DNA"/>
</dbReference>
<protein>
    <recommendedName>
        <fullName evidence="6">Ribose 1,5-bisphosphate phosphokinase PhnN</fullName>
        <ecNumber evidence="6">2.7.4.23</ecNumber>
    </recommendedName>
    <alternativeName>
        <fullName evidence="6">Ribose 1,5-bisphosphokinase</fullName>
    </alternativeName>
</protein>
<comment type="catalytic activity">
    <reaction evidence="1 6">
        <text>alpha-D-ribose 1,5-bisphosphate + ATP = 5-phospho-alpha-D-ribose 1-diphosphate + ADP</text>
        <dbReference type="Rhea" id="RHEA:20109"/>
        <dbReference type="ChEBI" id="CHEBI:30616"/>
        <dbReference type="ChEBI" id="CHEBI:58017"/>
        <dbReference type="ChEBI" id="CHEBI:68688"/>
        <dbReference type="ChEBI" id="CHEBI:456216"/>
        <dbReference type="EC" id="2.7.4.23"/>
    </reaction>
</comment>
<gene>
    <name evidence="6 7" type="primary">phnN</name>
    <name evidence="7" type="ORF">FPZ08_01505</name>
</gene>
<dbReference type="GO" id="GO:0006015">
    <property type="term" value="P:5-phosphoribose 1-diphosphate biosynthetic process"/>
    <property type="evidence" value="ECO:0007669"/>
    <property type="project" value="UniProtKB-UniRule"/>
</dbReference>
<evidence type="ECO:0000313" key="8">
    <source>
        <dbReference type="Proteomes" id="UP000315364"/>
    </source>
</evidence>
<dbReference type="UniPathway" id="UPA00087">
    <property type="reaction ID" value="UER00175"/>
</dbReference>
<evidence type="ECO:0000313" key="7">
    <source>
        <dbReference type="EMBL" id="QDZ09537.1"/>
    </source>
</evidence>
<sequence length="186" mass="19418">MSGTFVAVVGPSGVGKDSLIGFARERLEAGGRVRFVRRVVTRPADGGSEDHDSMDETAFAAAEAAGEFALSWGAHGLCYGLPVALEDDLAAGRVVVANLSRGMIPALVARYPDALVVAVTADRAVLAERLASRGRETAESIRQRLDRNAGDGLPASTVRIDNSGALEVAGMQFTRLLQDVAGVVRA</sequence>
<name>A0A5B8LMP1_9HYPH</name>
<evidence type="ECO:0000256" key="1">
    <source>
        <dbReference type="ARBA" id="ARBA00000373"/>
    </source>
</evidence>
<dbReference type="GO" id="GO:0019634">
    <property type="term" value="P:organic phosphonate metabolic process"/>
    <property type="evidence" value="ECO:0007669"/>
    <property type="project" value="UniProtKB-UniRule"/>
</dbReference>
<dbReference type="InterPro" id="IPR027417">
    <property type="entry name" value="P-loop_NTPase"/>
</dbReference>
<dbReference type="SUPFAM" id="SSF52540">
    <property type="entry name" value="P-loop containing nucleoside triphosphate hydrolases"/>
    <property type="match status" value="1"/>
</dbReference>
<accession>A0A5B8LMP1</accession>
<dbReference type="PANTHER" id="PTHR23117:SF8">
    <property type="entry name" value="RIBOSE 1,5-BISPHOSPHATE PHOSPHOKINASE PHNN"/>
    <property type="match status" value="1"/>
</dbReference>
<dbReference type="EC" id="2.7.4.23" evidence="6"/>
<dbReference type="NCBIfam" id="TIGR02322">
    <property type="entry name" value="phosphon_PhnN"/>
    <property type="match status" value="1"/>
</dbReference>
<reference evidence="7 8" key="1">
    <citation type="submission" date="2019-07" db="EMBL/GenBank/DDBJ databases">
        <title>Full genome sequence of Devosia sp. Gsoil 520.</title>
        <authorList>
            <person name="Im W.-T."/>
        </authorList>
    </citation>
    <scope>NUCLEOTIDE SEQUENCE [LARGE SCALE GENOMIC DNA]</scope>
    <source>
        <strain evidence="7 8">Gsoil 520</strain>
    </source>
</reference>
<organism evidence="7 8">
    <name type="scientific">Devosia ginsengisoli</name>
    <dbReference type="NCBI Taxonomy" id="400770"/>
    <lineage>
        <taxon>Bacteria</taxon>
        <taxon>Pseudomonadati</taxon>
        <taxon>Pseudomonadota</taxon>
        <taxon>Alphaproteobacteria</taxon>
        <taxon>Hyphomicrobiales</taxon>
        <taxon>Devosiaceae</taxon>
        <taxon>Devosia</taxon>
    </lineage>
</organism>
<evidence type="ECO:0000256" key="5">
    <source>
        <dbReference type="ARBA" id="ARBA00022840"/>
    </source>
</evidence>
<dbReference type="PANTHER" id="PTHR23117">
    <property type="entry name" value="GUANYLATE KINASE-RELATED"/>
    <property type="match status" value="1"/>
</dbReference>
<dbReference type="GO" id="GO:0005524">
    <property type="term" value="F:ATP binding"/>
    <property type="evidence" value="ECO:0007669"/>
    <property type="project" value="UniProtKB-KW"/>
</dbReference>
<evidence type="ECO:0000256" key="6">
    <source>
        <dbReference type="HAMAP-Rule" id="MF_00836"/>
    </source>
</evidence>
<evidence type="ECO:0000256" key="2">
    <source>
        <dbReference type="ARBA" id="ARBA00005069"/>
    </source>
</evidence>
<keyword evidence="7" id="KW-0418">Kinase</keyword>
<comment type="similarity">
    <text evidence="6">Belongs to the ribose 1,5-bisphosphokinase family.</text>
</comment>
<comment type="function">
    <text evidence="6">Catalyzes the phosphorylation of ribose 1,5-bisphosphate to 5-phospho-D-ribosyl alpha-1-diphosphate (PRPP).</text>
</comment>
<dbReference type="RefSeq" id="WP_146288348.1">
    <property type="nucleotide sequence ID" value="NZ_CP042304.1"/>
</dbReference>
<comment type="pathway">
    <text evidence="2 6">Metabolic intermediate biosynthesis; 5-phospho-alpha-D-ribose 1-diphosphate biosynthesis; 5-phospho-alpha-D-ribose 1-diphosphate from D-ribose 5-phosphate (route II): step 3/3.</text>
</comment>
<dbReference type="KEGG" id="dea:FPZ08_01505"/>
<dbReference type="Proteomes" id="UP000315364">
    <property type="component" value="Chromosome"/>
</dbReference>